<evidence type="ECO:0000313" key="2">
    <source>
        <dbReference type="Proteomes" id="UP000245680"/>
    </source>
</evidence>
<evidence type="ECO:0000313" key="1">
    <source>
        <dbReference type="EMBL" id="PWR02153.1"/>
    </source>
</evidence>
<dbReference type="Proteomes" id="UP000245680">
    <property type="component" value="Unassembled WGS sequence"/>
</dbReference>
<comment type="caution">
    <text evidence="1">The sequence shown here is derived from an EMBL/GenBank/DDBJ whole genome shotgun (WGS) entry which is preliminary data.</text>
</comment>
<sequence length="310" mass="33829">MSTTSDFFADPLGFAQIYSICPVNNIAGYKGKLATDLDTSGYSGVGPDPAVPITSIKYSRVMQSKKVGYVELFKDERAQLTDGNLEGVDVTRMRAGFAPFGEAEPVYFLPWDEAGAIVKLHIPPKGTHNPDPDIFFTAAINGCSVFVQGTPDDPTVYHAGGSTNRSDKNDAARFWRVALRNHIRNSATAQARGQISGEINKTHYVTTPGTSNDSSTPTAEKYEKLLKDKLNKQGSFEVREVSPWGCVFGIRTGDDWAFYLQENATVICNYVRPAGVRTVCYARPMKINQIFPGGSSQISAMNHIVPISVT</sequence>
<proteinExistence type="predicted"/>
<protein>
    <submittedName>
        <fullName evidence="1">Uncharacterized protein</fullName>
    </submittedName>
</protein>
<keyword evidence="2" id="KW-1185">Reference proteome</keyword>
<dbReference type="RefSeq" id="WP_109812106.1">
    <property type="nucleotide sequence ID" value="NZ_QGKU01000039.1"/>
</dbReference>
<dbReference type="AlphaFoldDB" id="A0A2V2LJZ4"/>
<gene>
    <name evidence="1" type="ORF">DKT77_12845</name>
</gene>
<dbReference type="OrthoDB" id="5494292at2"/>
<reference evidence="1 2" key="1">
    <citation type="submission" date="2018-05" db="EMBL/GenBank/DDBJ databases">
        <title>Rhodobacteraceae gen. nov., sp. nov. isolated from sea water.</title>
        <authorList>
            <person name="Ren Y."/>
        </authorList>
    </citation>
    <scope>NUCLEOTIDE SEQUENCE [LARGE SCALE GENOMIC DNA]</scope>
    <source>
        <strain evidence="1 2">TG-679</strain>
    </source>
</reference>
<dbReference type="EMBL" id="QGKU01000039">
    <property type="protein sequence ID" value="PWR02153.1"/>
    <property type="molecule type" value="Genomic_DNA"/>
</dbReference>
<accession>A0A2V2LJZ4</accession>
<name>A0A2V2LJZ4_9RHOB</name>
<organism evidence="1 2">
    <name type="scientific">Meridianimarinicoccus roseus</name>
    <dbReference type="NCBI Taxonomy" id="2072018"/>
    <lineage>
        <taxon>Bacteria</taxon>
        <taxon>Pseudomonadati</taxon>
        <taxon>Pseudomonadota</taxon>
        <taxon>Alphaproteobacteria</taxon>
        <taxon>Rhodobacterales</taxon>
        <taxon>Paracoccaceae</taxon>
        <taxon>Meridianimarinicoccus</taxon>
    </lineage>
</organism>